<keyword evidence="3" id="KW-0998">Cell outer membrane</keyword>
<proteinExistence type="inferred from homology"/>
<keyword evidence="2 4" id="KW-0472">Membrane</keyword>
<dbReference type="SUPFAM" id="SSF56935">
    <property type="entry name" value="Porins"/>
    <property type="match status" value="1"/>
</dbReference>
<evidence type="ECO:0000256" key="4">
    <source>
        <dbReference type="RuleBase" id="RU003357"/>
    </source>
</evidence>
<evidence type="ECO:0000259" key="6">
    <source>
        <dbReference type="Pfam" id="PF00593"/>
    </source>
</evidence>
<accession>A0A1M6ZS81</accession>
<dbReference type="InterPro" id="IPR000531">
    <property type="entry name" value="Beta-barrel_TonB"/>
</dbReference>
<dbReference type="SUPFAM" id="SSF49464">
    <property type="entry name" value="Carboxypeptidase regulatory domain-like"/>
    <property type="match status" value="1"/>
</dbReference>
<dbReference type="InterPro" id="IPR036942">
    <property type="entry name" value="Beta-barrel_TonB_sf"/>
</dbReference>
<dbReference type="Gene3D" id="2.60.40.1120">
    <property type="entry name" value="Carboxypeptidase-like, regulatory domain"/>
    <property type="match status" value="1"/>
</dbReference>
<dbReference type="RefSeq" id="WP_068841064.1">
    <property type="nucleotide sequence ID" value="NZ_FRBT01000001.1"/>
</dbReference>
<dbReference type="EMBL" id="FRBT01000001">
    <property type="protein sequence ID" value="SHL33341.1"/>
    <property type="molecule type" value="Genomic_DNA"/>
</dbReference>
<keyword evidence="9" id="KW-1185">Reference proteome</keyword>
<organism evidence="8 9">
    <name type="scientific">Flavobacterium chilense</name>
    <dbReference type="NCBI Taxonomy" id="946677"/>
    <lineage>
        <taxon>Bacteria</taxon>
        <taxon>Pseudomonadati</taxon>
        <taxon>Bacteroidota</taxon>
        <taxon>Flavobacteriia</taxon>
        <taxon>Flavobacteriales</taxon>
        <taxon>Flavobacteriaceae</taxon>
        <taxon>Flavobacterium</taxon>
    </lineage>
</organism>
<reference evidence="9" key="1">
    <citation type="submission" date="2016-11" db="EMBL/GenBank/DDBJ databases">
        <authorList>
            <person name="Varghese N."/>
            <person name="Submissions S."/>
        </authorList>
    </citation>
    <scope>NUCLEOTIDE SEQUENCE [LARGE SCALE GENOMIC DNA]</scope>
    <source>
        <strain evidence="9">DSM 24724</strain>
    </source>
</reference>
<dbReference type="PANTHER" id="PTHR40980">
    <property type="entry name" value="PLUG DOMAIN-CONTAINING PROTEIN"/>
    <property type="match status" value="1"/>
</dbReference>
<comment type="similarity">
    <text evidence="4">Belongs to the TonB-dependent receptor family.</text>
</comment>
<dbReference type="OrthoDB" id="8727862at2"/>
<dbReference type="Gene3D" id="2.40.170.20">
    <property type="entry name" value="TonB-dependent receptor, beta-barrel domain"/>
    <property type="match status" value="1"/>
</dbReference>
<comment type="subcellular location">
    <subcellularLocation>
        <location evidence="1 4">Cell outer membrane</location>
    </subcellularLocation>
</comment>
<dbReference type="PANTHER" id="PTHR40980:SF4">
    <property type="entry name" value="TONB-DEPENDENT RECEPTOR-LIKE BETA-BARREL DOMAIN-CONTAINING PROTEIN"/>
    <property type="match status" value="1"/>
</dbReference>
<feature type="signal peptide" evidence="5">
    <location>
        <begin position="1"/>
        <end position="22"/>
    </location>
</feature>
<evidence type="ECO:0000256" key="1">
    <source>
        <dbReference type="ARBA" id="ARBA00004442"/>
    </source>
</evidence>
<keyword evidence="8" id="KW-0675">Receptor</keyword>
<dbReference type="InterPro" id="IPR008969">
    <property type="entry name" value="CarboxyPept-like_regulatory"/>
</dbReference>
<feature type="chain" id="PRO_5009923407" evidence="5">
    <location>
        <begin position="23"/>
        <end position="958"/>
    </location>
</feature>
<gene>
    <name evidence="8" type="ORF">SAMN05444484_1011140</name>
</gene>
<dbReference type="InterPro" id="IPR010104">
    <property type="entry name" value="TonB_rcpt_bac"/>
</dbReference>
<dbReference type="GO" id="GO:0009279">
    <property type="term" value="C:cell outer membrane"/>
    <property type="evidence" value="ECO:0007669"/>
    <property type="project" value="UniProtKB-SubCell"/>
</dbReference>
<dbReference type="Proteomes" id="UP000184028">
    <property type="component" value="Unassembled WGS sequence"/>
</dbReference>
<dbReference type="InterPro" id="IPR037066">
    <property type="entry name" value="Plug_dom_sf"/>
</dbReference>
<evidence type="ECO:0000256" key="2">
    <source>
        <dbReference type="ARBA" id="ARBA00023136"/>
    </source>
</evidence>
<dbReference type="Pfam" id="PF07715">
    <property type="entry name" value="Plug"/>
    <property type="match status" value="1"/>
</dbReference>
<feature type="domain" description="TonB-dependent receptor plug" evidence="7">
    <location>
        <begin position="129"/>
        <end position="234"/>
    </location>
</feature>
<dbReference type="AlphaFoldDB" id="A0A1M6ZS81"/>
<evidence type="ECO:0000256" key="3">
    <source>
        <dbReference type="ARBA" id="ARBA00023237"/>
    </source>
</evidence>
<sequence length="958" mass="106382">MKTIYKAIFILSLLLFAENMTAQKATIRGTVTDSQSPLPGASIILSNNQKATTDFSGYFTIQDVRSGSFELQISYIGYEVKTIKVEVKENQQLNLGIIKLETNSKELNEVVVSGMSQRNSEARALNMQKKSMSIVNVIAADGIGKLPDRNAAETVQRMPGVSIERDQGEGRFVSVRGLPPFWSSTTINGNRIPTAEEETTSRATAFDFFPSDLIAYVEATKAITPDMDGDAIGGSVNFTTQTAPTKKTIKASVFSGYNQKSDKGIYSGSLTIGDKSRNGKFGYIINGTYWDRNWATDNYEARRNGDQGVYRLELRDYTGVRKTTGLNAAMEFNPSSRDKIFLKATYGGLSDEETHYKHRIRFDKFSSATNALTVEQQDIHNELKTQFIGIDLGGKHQLANGNLDWSLASYRNQFKYGNIPNAEDNSYFLIQFNQTGVGVKPEYLNTIPVANGGAGGPRAYWVADGGMLDPKNPRSIFDFYSDPNFKTDPAKMKFSTLELYKISIVERDNIIAAVNYEHNFNESLKLKFGAKLTDKDRIATFRDEYYSWTGSPTPFLSNYGSDLINQPGGTNYMRRETGTNIGNTFGPVLSTDGMTKLFNTSKGNLVLNPVDSQIPELGKGLGRNFNVGETTSSAYAMATYLLNDKWTILGGVRVTNTITQVTGKTVENDVVVDAENTKTYTSVLPMLHIKYSPIENLNLRFATTRTFARPNFGDISPAGSLNTIDGEYAGGNPNLNPTYSWNFDLLGEYFLDEVGVINAGVFYKSITDPIFDDTYQGTINGIPNIEISSPANGGNAWIGGVEFGITKRFSFLPGFLKYFGTQINATLMNSEMRLGENTNNPDGRKVSTPYQAKELYNAQLFYENGKLNVRAAFNHKGAYAISFDANAKNTDMNDIYYGKYNSLDFSASYKIGNHFTIFSDLNNILNEPLMYHFGETPNRPKQVEYYGVKFNLGLKYNL</sequence>
<dbReference type="Pfam" id="PF00593">
    <property type="entry name" value="TonB_dep_Rec_b-barrel"/>
    <property type="match status" value="1"/>
</dbReference>
<feature type="domain" description="TonB-dependent receptor-like beta-barrel" evidence="6">
    <location>
        <begin position="504"/>
        <end position="924"/>
    </location>
</feature>
<evidence type="ECO:0000313" key="8">
    <source>
        <dbReference type="EMBL" id="SHL33341.1"/>
    </source>
</evidence>
<evidence type="ECO:0000259" key="7">
    <source>
        <dbReference type="Pfam" id="PF07715"/>
    </source>
</evidence>
<keyword evidence="4" id="KW-0798">TonB box</keyword>
<dbReference type="InterPro" id="IPR012910">
    <property type="entry name" value="Plug_dom"/>
</dbReference>
<evidence type="ECO:0000313" key="9">
    <source>
        <dbReference type="Proteomes" id="UP000184028"/>
    </source>
</evidence>
<evidence type="ECO:0000256" key="5">
    <source>
        <dbReference type="SAM" id="SignalP"/>
    </source>
</evidence>
<dbReference type="STRING" id="946677.SAMN05444484_1011140"/>
<protein>
    <submittedName>
        <fullName evidence="8">TonB-dependent receptor</fullName>
    </submittedName>
</protein>
<dbReference type="Pfam" id="PF13715">
    <property type="entry name" value="CarbopepD_reg_2"/>
    <property type="match status" value="1"/>
</dbReference>
<name>A0A1M6ZS81_9FLAO</name>
<dbReference type="Gene3D" id="2.170.130.10">
    <property type="entry name" value="TonB-dependent receptor, plug domain"/>
    <property type="match status" value="1"/>
</dbReference>
<dbReference type="NCBIfam" id="TIGR01782">
    <property type="entry name" value="TonB-Xanth-Caul"/>
    <property type="match status" value="1"/>
</dbReference>
<keyword evidence="5" id="KW-0732">Signal</keyword>